<dbReference type="InterPro" id="IPR005829">
    <property type="entry name" value="Sugar_transporter_CS"/>
</dbReference>
<comment type="subcellular location">
    <subcellularLocation>
        <location evidence="1">Membrane</location>
        <topology evidence="1">Multi-pass membrane protein</topology>
    </subcellularLocation>
</comment>
<dbReference type="InterPro" id="IPR050360">
    <property type="entry name" value="MFS_Sugar_Transporters"/>
</dbReference>
<gene>
    <name evidence="10" type="ORF">UCREL1_391</name>
</gene>
<dbReference type="OMA" id="WVNYGCL"/>
<evidence type="ECO:0000256" key="5">
    <source>
        <dbReference type="ARBA" id="ARBA00022989"/>
    </source>
</evidence>
<dbReference type="OrthoDB" id="508119at2759"/>
<feature type="transmembrane region" description="Helical" evidence="8">
    <location>
        <begin position="351"/>
        <end position="372"/>
    </location>
</feature>
<feature type="transmembrane region" description="Helical" evidence="8">
    <location>
        <begin position="224"/>
        <end position="246"/>
    </location>
</feature>
<dbReference type="SUPFAM" id="SSF103473">
    <property type="entry name" value="MFS general substrate transporter"/>
    <property type="match status" value="1"/>
</dbReference>
<feature type="transmembrane region" description="Helical" evidence="8">
    <location>
        <begin position="48"/>
        <end position="67"/>
    </location>
</feature>
<dbReference type="KEGG" id="ela:UCREL1_391"/>
<dbReference type="GO" id="GO:0005351">
    <property type="term" value="F:carbohydrate:proton symporter activity"/>
    <property type="evidence" value="ECO:0007669"/>
    <property type="project" value="TreeGrafter"/>
</dbReference>
<sequence>MHEFRKDYHVDPDQSVVLTENIVSTLQAGCFIASLVACPFADKYGRRWPLIGAALIASLGIALQAAQSGSLSVMYAGRLVAGFGVGAASMLTPLYVSECAPRAIRGALTGFYQLFLVNGTMLSFWVNYGSERQQSSLVQNSYTIPLALQALPAFPRYTAKKGRWEETTMILCKLTRLPASHPYVREELHQMAAQLEIERRLVGDATAWSLLKEMWTIRANRNRALLSIGLMIGQQLTGINAINYYAPQIFKSIGVGGNAGSLLATGVYGVVKTISCALFLVFAADSLGRRLSLLWTSVAQAVCMFVIGAEIPSTRLRAMNVAQAAATQWLFNFIVARTVPTMMATMGQDGYGTFFLFGSFCAALVPFTYFLIPETKGMGLEEMDELFGITEVLDLMGRLNDNDIDKDNCGYYSNKKVKTGTRFANVKRVSTVTDTPSNVTTAVEMSSVAGTSMKRVHDSMDSGKGSNEVDGSYCYKEDVDSRDDKL</sequence>
<dbReference type="PROSITE" id="PS00216">
    <property type="entry name" value="SUGAR_TRANSPORT_1"/>
    <property type="match status" value="1"/>
</dbReference>
<dbReference type="PROSITE" id="PS50850">
    <property type="entry name" value="MFS"/>
    <property type="match status" value="1"/>
</dbReference>
<keyword evidence="3" id="KW-0813">Transport</keyword>
<keyword evidence="5 8" id="KW-1133">Transmembrane helix</keyword>
<evidence type="ECO:0000256" key="3">
    <source>
        <dbReference type="ARBA" id="ARBA00022448"/>
    </source>
</evidence>
<dbReference type="PRINTS" id="PR00171">
    <property type="entry name" value="SUGRTRNSPORT"/>
</dbReference>
<feature type="domain" description="Major facilitator superfamily (MFS) profile" evidence="9">
    <location>
        <begin position="1"/>
        <end position="486"/>
    </location>
</feature>
<evidence type="ECO:0000313" key="10">
    <source>
        <dbReference type="EMBL" id="EMR72547.1"/>
    </source>
</evidence>
<dbReference type="PANTHER" id="PTHR48022:SF21">
    <property type="entry name" value="QUINATE TRANSPORTER, PUTATIVE (AFU_ORTHOLOGUE AFUA_6G06960)-RELATED"/>
    <property type="match status" value="1"/>
</dbReference>
<feature type="compositionally biased region" description="Basic and acidic residues" evidence="7">
    <location>
        <begin position="475"/>
        <end position="486"/>
    </location>
</feature>
<dbReference type="Proteomes" id="UP000012174">
    <property type="component" value="Unassembled WGS sequence"/>
</dbReference>
<evidence type="ECO:0000256" key="1">
    <source>
        <dbReference type="ARBA" id="ARBA00004141"/>
    </source>
</evidence>
<dbReference type="AlphaFoldDB" id="M7T7C8"/>
<dbReference type="PROSITE" id="PS00217">
    <property type="entry name" value="SUGAR_TRANSPORT_2"/>
    <property type="match status" value="1"/>
</dbReference>
<evidence type="ECO:0000259" key="9">
    <source>
        <dbReference type="PROSITE" id="PS50850"/>
    </source>
</evidence>
<evidence type="ECO:0000256" key="2">
    <source>
        <dbReference type="ARBA" id="ARBA00010992"/>
    </source>
</evidence>
<keyword evidence="4 8" id="KW-0812">Transmembrane</keyword>
<comment type="similarity">
    <text evidence="2">Belongs to the major facilitator superfamily. Sugar transporter (TC 2.A.1.1) family.</text>
</comment>
<proteinExistence type="inferred from homology"/>
<name>M7T7C8_EUTLA</name>
<dbReference type="InterPro" id="IPR036259">
    <property type="entry name" value="MFS_trans_sf"/>
</dbReference>
<protein>
    <submittedName>
        <fullName evidence="10">Putative mfs quinate protein</fullName>
    </submittedName>
</protein>
<dbReference type="GO" id="GO:0016020">
    <property type="term" value="C:membrane"/>
    <property type="evidence" value="ECO:0007669"/>
    <property type="project" value="UniProtKB-SubCell"/>
</dbReference>
<dbReference type="eggNOG" id="KOG0254">
    <property type="taxonomic scope" value="Eukaryota"/>
</dbReference>
<dbReference type="InterPro" id="IPR020846">
    <property type="entry name" value="MFS_dom"/>
</dbReference>
<feature type="region of interest" description="Disordered" evidence="7">
    <location>
        <begin position="454"/>
        <end position="486"/>
    </location>
</feature>
<dbReference type="STRING" id="1287681.M7T7C8"/>
<keyword evidence="6 8" id="KW-0472">Membrane</keyword>
<feature type="transmembrane region" description="Helical" evidence="8">
    <location>
        <begin position="291"/>
        <end position="309"/>
    </location>
</feature>
<evidence type="ECO:0000256" key="4">
    <source>
        <dbReference type="ARBA" id="ARBA00022692"/>
    </source>
</evidence>
<reference evidence="11" key="1">
    <citation type="journal article" date="2013" name="Genome Announc.">
        <title>Draft genome sequence of the grapevine dieback fungus Eutypa lata UCR-EL1.</title>
        <authorList>
            <person name="Blanco-Ulate B."/>
            <person name="Rolshausen P.E."/>
            <person name="Cantu D."/>
        </authorList>
    </citation>
    <scope>NUCLEOTIDE SEQUENCE [LARGE SCALE GENOMIC DNA]</scope>
    <source>
        <strain evidence="11">UCR-EL1</strain>
    </source>
</reference>
<evidence type="ECO:0000256" key="7">
    <source>
        <dbReference type="SAM" id="MobiDB-lite"/>
    </source>
</evidence>
<feature type="transmembrane region" description="Helical" evidence="8">
    <location>
        <begin position="266"/>
        <end position="284"/>
    </location>
</feature>
<accession>M7T7C8</accession>
<dbReference type="Gene3D" id="1.20.1250.20">
    <property type="entry name" value="MFS general substrate transporter like domains"/>
    <property type="match status" value="3"/>
</dbReference>
<keyword evidence="11" id="KW-1185">Reference proteome</keyword>
<evidence type="ECO:0000256" key="6">
    <source>
        <dbReference type="ARBA" id="ARBA00023136"/>
    </source>
</evidence>
<dbReference type="EMBL" id="KB705436">
    <property type="protein sequence ID" value="EMR72547.1"/>
    <property type="molecule type" value="Genomic_DNA"/>
</dbReference>
<dbReference type="HOGENOM" id="CLU_001265_30_12_1"/>
<feature type="transmembrane region" description="Helical" evidence="8">
    <location>
        <begin position="73"/>
        <end position="96"/>
    </location>
</feature>
<dbReference type="InterPro" id="IPR005828">
    <property type="entry name" value="MFS_sugar_transport-like"/>
</dbReference>
<dbReference type="InterPro" id="IPR003663">
    <property type="entry name" value="Sugar/inositol_transpt"/>
</dbReference>
<evidence type="ECO:0000256" key="8">
    <source>
        <dbReference type="SAM" id="Phobius"/>
    </source>
</evidence>
<organism evidence="10 11">
    <name type="scientific">Eutypa lata (strain UCR-EL1)</name>
    <name type="common">Grapevine dieback disease fungus</name>
    <name type="synonym">Eutypa armeniacae</name>
    <dbReference type="NCBI Taxonomy" id="1287681"/>
    <lineage>
        <taxon>Eukaryota</taxon>
        <taxon>Fungi</taxon>
        <taxon>Dikarya</taxon>
        <taxon>Ascomycota</taxon>
        <taxon>Pezizomycotina</taxon>
        <taxon>Sordariomycetes</taxon>
        <taxon>Xylariomycetidae</taxon>
        <taxon>Xylariales</taxon>
        <taxon>Diatrypaceae</taxon>
        <taxon>Eutypa</taxon>
    </lineage>
</organism>
<evidence type="ECO:0000313" key="11">
    <source>
        <dbReference type="Proteomes" id="UP000012174"/>
    </source>
</evidence>
<dbReference type="Pfam" id="PF00083">
    <property type="entry name" value="Sugar_tr"/>
    <property type="match status" value="1"/>
</dbReference>
<dbReference type="PANTHER" id="PTHR48022">
    <property type="entry name" value="PLASTIDIC GLUCOSE TRANSPORTER 4"/>
    <property type="match status" value="1"/>
</dbReference>